<dbReference type="InterPro" id="IPR011010">
    <property type="entry name" value="DNA_brk_join_enz"/>
</dbReference>
<dbReference type="Gene3D" id="1.10.443.10">
    <property type="entry name" value="Intergrase catalytic core"/>
    <property type="match status" value="1"/>
</dbReference>
<dbReference type="GO" id="GO:0015074">
    <property type="term" value="P:DNA integration"/>
    <property type="evidence" value="ECO:0007669"/>
    <property type="project" value="InterPro"/>
</dbReference>
<dbReference type="InterPro" id="IPR013762">
    <property type="entry name" value="Integrase-like_cat_sf"/>
</dbReference>
<evidence type="ECO:0000256" key="1">
    <source>
        <dbReference type="ARBA" id="ARBA00023172"/>
    </source>
</evidence>
<evidence type="ECO:0000313" key="3">
    <source>
        <dbReference type="Proteomes" id="UP000397656"/>
    </source>
</evidence>
<reference evidence="2 3" key="1">
    <citation type="submission" date="2020-10" db="EMBL/GenBank/DDBJ databases">
        <title>Complete genome sequence of Cupriavidus basilensis CCUG 49340T.</title>
        <authorList>
            <person name="Salva-Serra F."/>
            <person name="Donoso R.A."/>
            <person name="Cho K.H."/>
            <person name="Yoo J.A."/>
            <person name="Lee K."/>
            <person name="Yoon S.-H."/>
            <person name="Perez-Pantoja D."/>
            <person name="Moore E.R.B."/>
        </authorList>
    </citation>
    <scope>NUCLEOTIDE SEQUENCE [LARGE SCALE GENOMIC DNA]</scope>
    <source>
        <strain evidence="3">CCUG 49340</strain>
        <plasmid evidence="2 3">pRK1-1</plasmid>
    </source>
</reference>
<geneLocation type="plasmid" evidence="2 3">
    <name>pRK1-1</name>
</geneLocation>
<keyword evidence="2" id="KW-0614">Plasmid</keyword>
<dbReference type="GO" id="GO:0003677">
    <property type="term" value="F:DNA binding"/>
    <property type="evidence" value="ECO:0007669"/>
    <property type="project" value="InterPro"/>
</dbReference>
<evidence type="ECO:0000313" key="2">
    <source>
        <dbReference type="EMBL" id="QOT81719.1"/>
    </source>
</evidence>
<dbReference type="RefSeq" id="WP_058698217.1">
    <property type="nucleotide sequence ID" value="NZ_CP062805.1"/>
</dbReference>
<dbReference type="Proteomes" id="UP000397656">
    <property type="component" value="Plasmid pRK1-1"/>
</dbReference>
<dbReference type="EMBL" id="CP062805">
    <property type="protein sequence ID" value="QOT81719.1"/>
    <property type="molecule type" value="Genomic_DNA"/>
</dbReference>
<sequence>MLTTTLLRLAVDSTLPLDEAERRLLRRAAPNALRPTFAIQAVANDIPPDVVQRLLGQASLQTSSLPVRWGEEAQLTKHRERS</sequence>
<dbReference type="SUPFAM" id="SSF56349">
    <property type="entry name" value="DNA breaking-rejoining enzymes"/>
    <property type="match status" value="1"/>
</dbReference>
<dbReference type="AlphaFoldDB" id="A0A643FQZ4"/>
<protein>
    <submittedName>
        <fullName evidence="2">Uncharacterized protein</fullName>
    </submittedName>
</protein>
<proteinExistence type="predicted"/>
<accession>A0A643FQZ4</accession>
<gene>
    <name evidence="2" type="ORF">F7R26_035630</name>
</gene>
<keyword evidence="1" id="KW-0233">DNA recombination</keyword>
<dbReference type="GO" id="GO:0006310">
    <property type="term" value="P:DNA recombination"/>
    <property type="evidence" value="ECO:0007669"/>
    <property type="project" value="UniProtKB-KW"/>
</dbReference>
<organism evidence="2 3">
    <name type="scientific">Cupriavidus basilensis</name>
    <dbReference type="NCBI Taxonomy" id="68895"/>
    <lineage>
        <taxon>Bacteria</taxon>
        <taxon>Pseudomonadati</taxon>
        <taxon>Pseudomonadota</taxon>
        <taxon>Betaproteobacteria</taxon>
        <taxon>Burkholderiales</taxon>
        <taxon>Burkholderiaceae</taxon>
        <taxon>Cupriavidus</taxon>
    </lineage>
</organism>
<dbReference type="GeneID" id="98406307"/>
<name>A0A643FQZ4_9BURK</name>